<accession>A0A2N7U0T1</accession>
<dbReference type="SUPFAM" id="SSF52210">
    <property type="entry name" value="Succinyl-CoA synthetase domains"/>
    <property type="match status" value="2"/>
</dbReference>
<name>A0A2N7U0T1_9GAMM</name>
<gene>
    <name evidence="6" type="ORF">C1H69_15315</name>
</gene>
<keyword evidence="3 4" id="KW-0067">ATP-binding</keyword>
<dbReference type="InterPro" id="IPR051538">
    <property type="entry name" value="Acyl-CoA_Synth/Transferase"/>
</dbReference>
<dbReference type="PANTHER" id="PTHR43334:SF1">
    <property type="entry name" value="3-HYDROXYPROPIONATE--COA LIGASE [ADP-FORMING]"/>
    <property type="match status" value="1"/>
</dbReference>
<evidence type="ECO:0000259" key="5">
    <source>
        <dbReference type="PROSITE" id="PS50975"/>
    </source>
</evidence>
<evidence type="ECO:0000256" key="2">
    <source>
        <dbReference type="ARBA" id="ARBA00022741"/>
    </source>
</evidence>
<dbReference type="GO" id="GO:0016874">
    <property type="term" value="F:ligase activity"/>
    <property type="evidence" value="ECO:0007669"/>
    <property type="project" value="UniProtKB-KW"/>
</dbReference>
<dbReference type="Gene3D" id="3.30.1490.20">
    <property type="entry name" value="ATP-grasp fold, A domain"/>
    <property type="match status" value="1"/>
</dbReference>
<dbReference type="Gene3D" id="3.30.470.20">
    <property type="entry name" value="ATP-grasp fold, B domain"/>
    <property type="match status" value="1"/>
</dbReference>
<organism evidence="6 7">
    <name type="scientific">Billgrantia endophytica</name>
    <dbReference type="NCBI Taxonomy" id="2033802"/>
    <lineage>
        <taxon>Bacteria</taxon>
        <taxon>Pseudomonadati</taxon>
        <taxon>Pseudomonadota</taxon>
        <taxon>Gammaproteobacteria</taxon>
        <taxon>Oceanospirillales</taxon>
        <taxon>Halomonadaceae</taxon>
        <taxon>Billgrantia</taxon>
    </lineage>
</organism>
<keyword evidence="7" id="KW-1185">Reference proteome</keyword>
<protein>
    <submittedName>
        <fullName evidence="6">CoA-binding protein</fullName>
    </submittedName>
</protein>
<feature type="domain" description="ATP-grasp" evidence="5">
    <location>
        <begin position="25"/>
        <end position="222"/>
    </location>
</feature>
<dbReference type="PANTHER" id="PTHR43334">
    <property type="entry name" value="ACETATE--COA LIGASE [ADP-FORMING]"/>
    <property type="match status" value="1"/>
</dbReference>
<dbReference type="Gene3D" id="3.40.50.720">
    <property type="entry name" value="NAD(P)-binding Rossmann-like Domain"/>
    <property type="match status" value="1"/>
</dbReference>
<dbReference type="Proteomes" id="UP000235803">
    <property type="component" value="Unassembled WGS sequence"/>
</dbReference>
<dbReference type="AlphaFoldDB" id="A0A2N7U0T1"/>
<dbReference type="OrthoDB" id="9807426at2"/>
<keyword evidence="1" id="KW-0436">Ligase</keyword>
<dbReference type="Pfam" id="PF13607">
    <property type="entry name" value="Succ_CoA_lig"/>
    <property type="match status" value="1"/>
</dbReference>
<evidence type="ECO:0000313" key="7">
    <source>
        <dbReference type="Proteomes" id="UP000235803"/>
    </source>
</evidence>
<dbReference type="GO" id="GO:0046872">
    <property type="term" value="F:metal ion binding"/>
    <property type="evidence" value="ECO:0007669"/>
    <property type="project" value="InterPro"/>
</dbReference>
<evidence type="ECO:0000256" key="1">
    <source>
        <dbReference type="ARBA" id="ARBA00022598"/>
    </source>
</evidence>
<dbReference type="RefSeq" id="WP_102654257.1">
    <property type="nucleotide sequence ID" value="NZ_PNRF01000031.1"/>
</dbReference>
<comment type="caution">
    <text evidence="6">The sequence shown here is derived from an EMBL/GenBank/DDBJ whole genome shotgun (WGS) entry which is preliminary data.</text>
</comment>
<dbReference type="SUPFAM" id="SSF56059">
    <property type="entry name" value="Glutathione synthetase ATP-binding domain-like"/>
    <property type="match status" value="1"/>
</dbReference>
<dbReference type="InterPro" id="IPR036291">
    <property type="entry name" value="NAD(P)-bd_dom_sf"/>
</dbReference>
<dbReference type="InterPro" id="IPR032875">
    <property type="entry name" value="Succ_CoA_lig_flav_dom"/>
</dbReference>
<evidence type="ECO:0000256" key="4">
    <source>
        <dbReference type="PROSITE-ProRule" id="PRU00409"/>
    </source>
</evidence>
<dbReference type="PROSITE" id="PS50975">
    <property type="entry name" value="ATP_GRASP"/>
    <property type="match status" value="1"/>
</dbReference>
<dbReference type="Gene3D" id="3.40.50.261">
    <property type="entry name" value="Succinyl-CoA synthetase domains"/>
    <property type="match status" value="2"/>
</dbReference>
<dbReference type="EMBL" id="PNRF01000031">
    <property type="protein sequence ID" value="PMR74039.1"/>
    <property type="molecule type" value="Genomic_DNA"/>
</dbReference>
<reference evidence="6 7" key="1">
    <citation type="submission" date="2018-01" db="EMBL/GenBank/DDBJ databases">
        <title>Halomonas endophytica sp. nov., isolated from storage liquid in the stems of Populus euphratica.</title>
        <authorList>
            <person name="Chen C."/>
        </authorList>
    </citation>
    <scope>NUCLEOTIDE SEQUENCE [LARGE SCALE GENOMIC DNA]</scope>
    <source>
        <strain evidence="6 7">MC28</strain>
    </source>
</reference>
<dbReference type="InterPro" id="IPR016102">
    <property type="entry name" value="Succinyl-CoA_synth-like"/>
</dbReference>
<dbReference type="InterPro" id="IPR011761">
    <property type="entry name" value="ATP-grasp"/>
</dbReference>
<dbReference type="Pfam" id="PF13549">
    <property type="entry name" value="ATP-grasp_5"/>
    <property type="match status" value="1"/>
</dbReference>
<evidence type="ECO:0000313" key="6">
    <source>
        <dbReference type="EMBL" id="PMR74039.1"/>
    </source>
</evidence>
<dbReference type="SMART" id="SM00881">
    <property type="entry name" value="CoA_binding"/>
    <property type="match status" value="1"/>
</dbReference>
<proteinExistence type="predicted"/>
<dbReference type="GO" id="GO:0005524">
    <property type="term" value="F:ATP binding"/>
    <property type="evidence" value="ECO:0007669"/>
    <property type="project" value="UniProtKB-UniRule"/>
</dbReference>
<keyword evidence="2 4" id="KW-0547">Nucleotide-binding</keyword>
<dbReference type="InterPro" id="IPR013815">
    <property type="entry name" value="ATP_grasp_subdomain_1"/>
</dbReference>
<evidence type="ECO:0000256" key="3">
    <source>
        <dbReference type="ARBA" id="ARBA00022840"/>
    </source>
</evidence>
<dbReference type="SUPFAM" id="SSF51735">
    <property type="entry name" value="NAD(P)-binding Rossmann-fold domains"/>
    <property type="match status" value="1"/>
</dbReference>
<dbReference type="Pfam" id="PF13380">
    <property type="entry name" value="CoA_binding_2"/>
    <property type="match status" value="1"/>
</dbReference>
<dbReference type="InterPro" id="IPR003781">
    <property type="entry name" value="CoA-bd"/>
</dbReference>
<sequence length="729" mass="78074">MKDTLNLITEARKAGRGSLTEAEGKQLLESFGVRAPRSVQVKGAKEASLAVRDLKAPYVVKVVSPDILHKSDAGGVKLNLQGADEVVDAILSMANQPLIREANVEGYLIEEMLPRGQEIVVGAVRDPYFGPMVMVGLGGIFVEVLKDVAFRICPIGEQDAWQMLAELRGAAILDGARGGEAVDKKAIVEVIMRLAGPDGLLMALDEELTEVDINPLIVSSAGAIAADARFILSSQDSDQLATVPDAPDDGLSVIDRYTPLFQPNSIAVVGASTTGVTMANTFIRRMKAYGFPGNMYPIHPKADEVEGLKAYPSLADTPDPIDYAYIAIGSKRIPELLASANGRVKFAQVLSSGFGEIEEGKALEQELVKSARQGGCRVIGPNCLGMYSPRGRVTFPVNPPEEVGSVGIISQSGGLGTDIIKRGQWRGVRFSGVVTMGNSADLGPSDLLEYYFSDPQTKVVGLYLEGVKDGRRLFELLNSKEATKPVVILKGGRSAQGNAAAASHTGALAGDQRAWEALCQQTRCAMVSSVDEFIDTLLAFQNTTLRPERPTRQVVLFGNGGGTGVLATDYFAELGLNIDPFAAETRATLEALELPPGTSVANPIDAPVGTLQEENGWIAGKILDRVYDTSNPDAIVMHLNLASFVGRGDKDPVDNLIKVAEHVQITHPGRSHFMLVLRSDGSQELDDIKRKYRQQALAVGIPVYDEVTNAAQALSVVQAMEVRFAARQR</sequence>